<proteinExistence type="predicted"/>
<name>A0AA43W5N2_9BACT</name>
<organism evidence="1 2">
    <name type="scientific">Parabacteroides merdae</name>
    <dbReference type="NCBI Taxonomy" id="46503"/>
    <lineage>
        <taxon>Bacteria</taxon>
        <taxon>Pseudomonadati</taxon>
        <taxon>Bacteroidota</taxon>
        <taxon>Bacteroidia</taxon>
        <taxon>Bacteroidales</taxon>
        <taxon>Tannerellaceae</taxon>
        <taxon>Parabacteroides</taxon>
    </lineage>
</organism>
<dbReference type="Proteomes" id="UP000448908">
    <property type="component" value="Unassembled WGS sequence"/>
</dbReference>
<evidence type="ECO:0000313" key="2">
    <source>
        <dbReference type="Proteomes" id="UP000448908"/>
    </source>
</evidence>
<protein>
    <recommendedName>
        <fullName evidence="3">Glycine zipper family protein</fullName>
    </recommendedName>
</protein>
<sequence>MRTGLFKGFLLVVLTFWGTLSVSCAITGSGTMSKKKKTEVKVDSIPQFTVKKLTMLDERGDTIRYEDGSVQYHYVVYDKDDKVCDPETAKKLTNAALKSTLVTFLKVGGSTAVGSGIGKKLGGKKGAWIGGAVGFLGGLALSAGDIKKTQEDISLLKQYKAELKKYQETFTEEGLPVDASADLSAYNDCEELTAGAREVREQLAASKAQGATLEDISDEELEKMMADAEKKTA</sequence>
<accession>A0AA43W5N2</accession>
<dbReference type="EMBL" id="WNDA01000035">
    <property type="protein sequence ID" value="MTU70827.1"/>
    <property type="molecule type" value="Genomic_DNA"/>
</dbReference>
<evidence type="ECO:0008006" key="3">
    <source>
        <dbReference type="Google" id="ProtNLM"/>
    </source>
</evidence>
<dbReference type="AlphaFoldDB" id="A0AA43W5N2"/>
<comment type="caution">
    <text evidence="1">The sequence shown here is derived from an EMBL/GenBank/DDBJ whole genome shotgun (WGS) entry which is preliminary data.</text>
</comment>
<dbReference type="RefSeq" id="WP_155152155.1">
    <property type="nucleotide sequence ID" value="NZ_JADNHS010000005.1"/>
</dbReference>
<evidence type="ECO:0000313" key="1">
    <source>
        <dbReference type="EMBL" id="MTU70827.1"/>
    </source>
</evidence>
<dbReference type="PROSITE" id="PS51257">
    <property type="entry name" value="PROKAR_LIPOPROTEIN"/>
    <property type="match status" value="1"/>
</dbReference>
<reference evidence="1 2" key="1">
    <citation type="journal article" date="2019" name="Nat. Med.">
        <title>A library of human gut bacterial isolates paired with longitudinal multiomics data enables mechanistic microbiome research.</title>
        <authorList>
            <person name="Poyet M."/>
            <person name="Groussin M."/>
            <person name="Gibbons S.M."/>
            <person name="Avila-Pacheco J."/>
            <person name="Jiang X."/>
            <person name="Kearney S.M."/>
            <person name="Perrotta A.R."/>
            <person name="Berdy B."/>
            <person name="Zhao S."/>
            <person name="Lieberman T.D."/>
            <person name="Swanson P.K."/>
            <person name="Smith M."/>
            <person name="Roesemann S."/>
            <person name="Alexander J.E."/>
            <person name="Rich S.A."/>
            <person name="Livny J."/>
            <person name="Vlamakis H."/>
            <person name="Clish C."/>
            <person name="Bullock K."/>
            <person name="Deik A."/>
            <person name="Scott J."/>
            <person name="Pierce K.A."/>
            <person name="Xavier R.J."/>
            <person name="Alm E.J."/>
        </authorList>
    </citation>
    <scope>NUCLEOTIDE SEQUENCE [LARGE SCALE GENOMIC DNA]</scope>
    <source>
        <strain evidence="1 2">BIOML-A16</strain>
    </source>
</reference>
<gene>
    <name evidence="1" type="ORF">GMD92_17590</name>
</gene>